<keyword evidence="2" id="KW-0808">Transferase</keyword>
<evidence type="ECO:0000313" key="2">
    <source>
        <dbReference type="EMBL" id="TKW67270.1"/>
    </source>
</evidence>
<keyword evidence="1" id="KW-0472">Membrane</keyword>
<gene>
    <name evidence="2" type="ORF">DI616_06320</name>
</gene>
<keyword evidence="1" id="KW-1133">Transmembrane helix</keyword>
<name>A0A533IB26_PARDE</name>
<reference evidence="2 3" key="1">
    <citation type="journal article" date="2017" name="Nat. Commun.">
        <title>In situ click chemistry generation of cyclooxygenase-2 inhibitors.</title>
        <authorList>
            <person name="Bhardwaj A."/>
            <person name="Kaur J."/>
            <person name="Wuest M."/>
            <person name="Wuest F."/>
        </authorList>
    </citation>
    <scope>NUCLEOTIDE SEQUENCE [LARGE SCALE GENOMIC DNA]</scope>
    <source>
        <strain evidence="2">S2_012_000_R3_94</strain>
    </source>
</reference>
<sequence>MSDPQTNSAEVQASSHPGWQGILDADEQILWQGQPDQRFRVEFESLREVLPGLLFVTFALFWMVQAAQASWFFAMFGLIFVVIGLRQIFQPVLWSAYLRTRSWYTLTDRRAIVATDVPFKGRRLTSYPIDHATLVEYAAGDPPSILFGPDRGKRSERPGFRYISDSDTVMGLIRGIQQRSLPTEGKDEA</sequence>
<dbReference type="Proteomes" id="UP000315344">
    <property type="component" value="Unassembled WGS sequence"/>
</dbReference>
<evidence type="ECO:0000313" key="3">
    <source>
        <dbReference type="Proteomes" id="UP000315344"/>
    </source>
</evidence>
<evidence type="ECO:0000256" key="1">
    <source>
        <dbReference type="SAM" id="Phobius"/>
    </source>
</evidence>
<protein>
    <submittedName>
        <fullName evidence="2">Aspartate carbamoyltransferase catalytic subunit</fullName>
    </submittedName>
</protein>
<feature type="transmembrane region" description="Helical" evidence="1">
    <location>
        <begin position="46"/>
        <end position="64"/>
    </location>
</feature>
<comment type="caution">
    <text evidence="2">The sequence shown here is derived from an EMBL/GenBank/DDBJ whole genome shotgun (WGS) entry which is preliminary data.</text>
</comment>
<dbReference type="AlphaFoldDB" id="A0A533IB26"/>
<accession>A0A533IB26</accession>
<dbReference type="GO" id="GO:0016740">
    <property type="term" value="F:transferase activity"/>
    <property type="evidence" value="ECO:0007669"/>
    <property type="project" value="UniProtKB-KW"/>
</dbReference>
<proteinExistence type="predicted"/>
<dbReference type="EMBL" id="VAFL01000004">
    <property type="protein sequence ID" value="TKW67270.1"/>
    <property type="molecule type" value="Genomic_DNA"/>
</dbReference>
<keyword evidence="1" id="KW-0812">Transmembrane</keyword>
<feature type="transmembrane region" description="Helical" evidence="1">
    <location>
        <begin position="70"/>
        <end position="89"/>
    </location>
</feature>
<organism evidence="2 3">
    <name type="scientific">Paracoccus denitrificans</name>
    <dbReference type="NCBI Taxonomy" id="266"/>
    <lineage>
        <taxon>Bacteria</taxon>
        <taxon>Pseudomonadati</taxon>
        <taxon>Pseudomonadota</taxon>
        <taxon>Alphaproteobacteria</taxon>
        <taxon>Rhodobacterales</taxon>
        <taxon>Paracoccaceae</taxon>
        <taxon>Paracoccus</taxon>
    </lineage>
</organism>